<proteinExistence type="predicted"/>
<keyword evidence="2" id="KW-1185">Reference proteome</keyword>
<comment type="caution">
    <text evidence="1">The sequence shown here is derived from an EMBL/GenBank/DDBJ whole genome shotgun (WGS) entry which is preliminary data.</text>
</comment>
<reference evidence="1" key="1">
    <citation type="submission" date="2020-07" db="EMBL/GenBank/DDBJ databases">
        <authorList>
            <person name="Ladero V."/>
        </authorList>
    </citation>
    <scope>NUCLEOTIDE SEQUENCE</scope>
</reference>
<accession>A0ACA9ATA9</accession>
<protein>
    <submittedName>
        <fullName evidence="1">Uncharacterized protein</fullName>
    </submittedName>
</protein>
<evidence type="ECO:0000313" key="1">
    <source>
        <dbReference type="EMBL" id="CAD0300902.1"/>
    </source>
</evidence>
<dbReference type="Proteomes" id="UP000547887">
    <property type="component" value="Unassembled WGS sequence"/>
</dbReference>
<name>A0ACA9ATA9_9CAUD</name>
<organism evidence="1 2">
    <name type="scientific">Enterococcus phage 163</name>
    <dbReference type="NCBI Taxonomy" id="2699794"/>
    <lineage>
        <taxon>Viruses</taxon>
        <taxon>Duplodnaviria</taxon>
        <taxon>Heunggongvirae</taxon>
        <taxon>Uroviricota</taxon>
        <taxon>Caudoviricetes</taxon>
        <taxon>Herelleviridae</taxon>
        <taxon>Brockvirinae</taxon>
        <taxon>Schiekvirus</taxon>
        <taxon>Schiekvirus 163</taxon>
    </lineage>
</organism>
<evidence type="ECO:0000313" key="2">
    <source>
        <dbReference type="Proteomes" id="UP000547887"/>
    </source>
</evidence>
<dbReference type="EMBL" id="CAJDKA010000002">
    <property type="protein sequence ID" value="CAD0300902.1"/>
    <property type="molecule type" value="Genomic_DNA"/>
</dbReference>
<sequence>MMSVEGSRILEQIEKAKEASFKNEGLQFVGGVQNATC</sequence>